<evidence type="ECO:0000256" key="8">
    <source>
        <dbReference type="ARBA" id="ARBA00023211"/>
    </source>
</evidence>
<evidence type="ECO:0000256" key="9">
    <source>
        <dbReference type="RuleBase" id="RU003465"/>
    </source>
</evidence>
<gene>
    <name evidence="12" type="ORF">MANES_12G021700v8</name>
</gene>
<evidence type="ECO:0000256" key="6">
    <source>
        <dbReference type="ARBA" id="ARBA00022842"/>
    </source>
</evidence>
<feature type="domain" description="PPM-type phosphatase" evidence="11">
    <location>
        <begin position="64"/>
        <end position="414"/>
    </location>
</feature>
<comment type="similarity">
    <text evidence="9">Belongs to the PP2C family.</text>
</comment>
<dbReference type="PROSITE" id="PS51746">
    <property type="entry name" value="PPM_2"/>
    <property type="match status" value="1"/>
</dbReference>
<proteinExistence type="inferred from homology"/>
<dbReference type="InterPro" id="IPR015655">
    <property type="entry name" value="PP2C"/>
</dbReference>
<evidence type="ECO:0000313" key="12">
    <source>
        <dbReference type="EMBL" id="OAY34457.1"/>
    </source>
</evidence>
<dbReference type="Proteomes" id="UP000091857">
    <property type="component" value="Chromosome 12"/>
</dbReference>
<dbReference type="PANTHER" id="PTHR13832">
    <property type="entry name" value="PROTEIN PHOSPHATASE 2C"/>
    <property type="match status" value="1"/>
</dbReference>
<dbReference type="SUPFAM" id="SSF81606">
    <property type="entry name" value="PP2C-like"/>
    <property type="match status" value="1"/>
</dbReference>
<evidence type="ECO:0000256" key="1">
    <source>
        <dbReference type="ARBA" id="ARBA00001936"/>
    </source>
</evidence>
<dbReference type="Gene3D" id="3.60.40.10">
    <property type="entry name" value="PPM-type phosphatase domain"/>
    <property type="match status" value="2"/>
</dbReference>
<feature type="region of interest" description="Disordered" evidence="10">
    <location>
        <begin position="318"/>
        <end position="384"/>
    </location>
</feature>
<dbReference type="Pfam" id="PF00481">
    <property type="entry name" value="PP2C"/>
    <property type="match status" value="1"/>
</dbReference>
<evidence type="ECO:0000256" key="10">
    <source>
        <dbReference type="SAM" id="MobiDB-lite"/>
    </source>
</evidence>
<comment type="caution">
    <text evidence="12">The sequence shown here is derived from an EMBL/GenBank/DDBJ whole genome shotgun (WGS) entry which is preliminary data.</text>
</comment>
<dbReference type="InterPro" id="IPR036457">
    <property type="entry name" value="PPM-type-like_dom_sf"/>
</dbReference>
<evidence type="ECO:0000256" key="5">
    <source>
        <dbReference type="ARBA" id="ARBA00022801"/>
    </source>
</evidence>
<comment type="cofactor">
    <cofactor evidence="2">
        <name>Mg(2+)</name>
        <dbReference type="ChEBI" id="CHEBI:18420"/>
    </cofactor>
</comment>
<dbReference type="InterPro" id="IPR000222">
    <property type="entry name" value="PP2C_BS"/>
</dbReference>
<sequence length="421" mass="46350">MFLQKMNANPTAELPSNPVVSCSLKRKRPPKIEIPNVLQEIQADKLKFKDLTPRNDPVCFSGMGVGVSAIKGNKKFMEDTHKIVSCLNGSSNKGFFGVYDGHGGRKAAEFVAENLHTNILEMMVNCTGNVSKEEAVKAGYLKTDQEFLKQGVVSGACCVTALIEGEEVVVSNLGDCRAVLCRGGVAEALTKDHRVEHEEERKRIETKGGYVEIHRGAWRVHGVLSVSRSIGDAHLKDWVMAEPDTMILQLTPDTEFLVLASDGLWEEVGNQEAVDTVISLCKNQKKLGSIRDIQREDDVCHGCVNVSPSSKLRRVSLVKHQKGSKQSPRNKQTVDSGKDLQDDYACENESPPTKSRRISLFKRKNTKVDSPNKENSAHKKGPASMGLGAACKELVNLAVRRGSLDDITVMIIDLNHFRCNN</sequence>
<keyword evidence="6" id="KW-0460">Magnesium</keyword>
<protein>
    <recommendedName>
        <fullName evidence="3">protein-serine/threonine phosphatase</fullName>
        <ecNumber evidence="3">3.1.3.16</ecNumber>
    </recommendedName>
</protein>
<dbReference type="Gramene" id="Manes.12G021700.1.v8.1">
    <property type="protein sequence ID" value="Manes.12G021700.1.v8.1.CDS"/>
    <property type="gene ID" value="Manes.12G021700.v8.1"/>
</dbReference>
<reference evidence="13" key="1">
    <citation type="journal article" date="2016" name="Nat. Biotechnol.">
        <title>Sequencing wild and cultivated cassava and related species reveals extensive interspecific hybridization and genetic diversity.</title>
        <authorList>
            <person name="Bredeson J.V."/>
            <person name="Lyons J.B."/>
            <person name="Prochnik S.E."/>
            <person name="Wu G.A."/>
            <person name="Ha C.M."/>
            <person name="Edsinger-Gonzales E."/>
            <person name="Grimwood J."/>
            <person name="Schmutz J."/>
            <person name="Rabbi I.Y."/>
            <person name="Egesi C."/>
            <person name="Nauluvula P."/>
            <person name="Lebot V."/>
            <person name="Ndunguru J."/>
            <person name="Mkamilo G."/>
            <person name="Bart R.S."/>
            <person name="Setter T.L."/>
            <person name="Gleadow R.M."/>
            <person name="Kulakow P."/>
            <person name="Ferguson M.E."/>
            <person name="Rounsley S."/>
            <person name="Rokhsar D.S."/>
        </authorList>
    </citation>
    <scope>NUCLEOTIDE SEQUENCE [LARGE SCALE GENOMIC DNA]</scope>
    <source>
        <strain evidence="13">cv. AM560-2</strain>
    </source>
</reference>
<keyword evidence="5 9" id="KW-0378">Hydrolase</keyword>
<dbReference type="PROSITE" id="PS01032">
    <property type="entry name" value="PPM_1"/>
    <property type="match status" value="1"/>
</dbReference>
<evidence type="ECO:0000256" key="2">
    <source>
        <dbReference type="ARBA" id="ARBA00001946"/>
    </source>
</evidence>
<comment type="cofactor">
    <cofactor evidence="1">
        <name>Mn(2+)</name>
        <dbReference type="ChEBI" id="CHEBI:29035"/>
    </cofactor>
</comment>
<dbReference type="OrthoDB" id="10264738at2759"/>
<dbReference type="PANTHER" id="PTHR13832:SF667">
    <property type="entry name" value="PROTEIN PHOSPHATASE 2C 14-RELATED"/>
    <property type="match status" value="1"/>
</dbReference>
<dbReference type="EC" id="3.1.3.16" evidence="3"/>
<feature type="compositionally biased region" description="Polar residues" evidence="10">
    <location>
        <begin position="324"/>
        <end position="335"/>
    </location>
</feature>
<dbReference type="CDD" id="cd00143">
    <property type="entry name" value="PP2Cc"/>
    <property type="match status" value="1"/>
</dbReference>
<accession>A0A2C9UUA3</accession>
<evidence type="ECO:0000313" key="13">
    <source>
        <dbReference type="Proteomes" id="UP000091857"/>
    </source>
</evidence>
<dbReference type="GO" id="GO:0046872">
    <property type="term" value="F:metal ion binding"/>
    <property type="evidence" value="ECO:0007669"/>
    <property type="project" value="UniProtKB-KW"/>
</dbReference>
<dbReference type="GO" id="GO:0009738">
    <property type="term" value="P:abscisic acid-activated signaling pathway"/>
    <property type="evidence" value="ECO:0000318"/>
    <property type="project" value="GO_Central"/>
</dbReference>
<evidence type="ECO:0000256" key="4">
    <source>
        <dbReference type="ARBA" id="ARBA00022723"/>
    </source>
</evidence>
<organism evidence="12 13">
    <name type="scientific">Manihot esculenta</name>
    <name type="common">Cassava</name>
    <name type="synonym">Jatropha manihot</name>
    <dbReference type="NCBI Taxonomy" id="3983"/>
    <lineage>
        <taxon>Eukaryota</taxon>
        <taxon>Viridiplantae</taxon>
        <taxon>Streptophyta</taxon>
        <taxon>Embryophyta</taxon>
        <taxon>Tracheophyta</taxon>
        <taxon>Spermatophyta</taxon>
        <taxon>Magnoliopsida</taxon>
        <taxon>eudicotyledons</taxon>
        <taxon>Gunneridae</taxon>
        <taxon>Pentapetalae</taxon>
        <taxon>rosids</taxon>
        <taxon>fabids</taxon>
        <taxon>Malpighiales</taxon>
        <taxon>Euphorbiaceae</taxon>
        <taxon>Crotonoideae</taxon>
        <taxon>Manihoteae</taxon>
        <taxon>Manihot</taxon>
    </lineage>
</organism>
<dbReference type="GO" id="GO:0004722">
    <property type="term" value="F:protein serine/threonine phosphatase activity"/>
    <property type="evidence" value="ECO:0000318"/>
    <property type="project" value="GO_Central"/>
</dbReference>
<name>A0A2C9UUA3_MANES</name>
<dbReference type="SMART" id="SM00332">
    <property type="entry name" value="PP2Cc"/>
    <property type="match status" value="1"/>
</dbReference>
<evidence type="ECO:0000256" key="3">
    <source>
        <dbReference type="ARBA" id="ARBA00013081"/>
    </source>
</evidence>
<feature type="compositionally biased region" description="Basic and acidic residues" evidence="10">
    <location>
        <begin position="366"/>
        <end position="377"/>
    </location>
</feature>
<evidence type="ECO:0000259" key="11">
    <source>
        <dbReference type="PROSITE" id="PS51746"/>
    </source>
</evidence>
<keyword evidence="7 9" id="KW-0904">Protein phosphatase</keyword>
<dbReference type="InterPro" id="IPR001932">
    <property type="entry name" value="PPM-type_phosphatase-like_dom"/>
</dbReference>
<dbReference type="EMBL" id="CM004398">
    <property type="protein sequence ID" value="OAY34457.1"/>
    <property type="molecule type" value="Genomic_DNA"/>
</dbReference>
<evidence type="ECO:0000256" key="7">
    <source>
        <dbReference type="ARBA" id="ARBA00022912"/>
    </source>
</evidence>
<feature type="compositionally biased region" description="Basic residues" evidence="10">
    <location>
        <begin position="354"/>
        <end position="365"/>
    </location>
</feature>
<keyword evidence="8" id="KW-0464">Manganese</keyword>
<keyword evidence="4" id="KW-0479">Metal-binding</keyword>
<dbReference type="AlphaFoldDB" id="A0A2C9UUA3"/>
<keyword evidence="13" id="KW-1185">Reference proteome</keyword>